<name>A0ABN1TB31_9ACTN</name>
<comment type="caution">
    <text evidence="2">The sequence shown here is derived from an EMBL/GenBank/DDBJ whole genome shotgun (WGS) entry which is preliminary data.</text>
</comment>
<evidence type="ECO:0000313" key="3">
    <source>
        <dbReference type="Proteomes" id="UP001499987"/>
    </source>
</evidence>
<accession>A0ABN1TB31</accession>
<keyword evidence="1" id="KW-0812">Transmembrane</keyword>
<gene>
    <name evidence="2" type="ORF">GCM10009663_09430</name>
</gene>
<reference evidence="2 3" key="1">
    <citation type="journal article" date="2019" name="Int. J. Syst. Evol. Microbiol.">
        <title>The Global Catalogue of Microorganisms (GCM) 10K type strain sequencing project: providing services to taxonomists for standard genome sequencing and annotation.</title>
        <authorList>
            <consortium name="The Broad Institute Genomics Platform"/>
            <consortium name="The Broad Institute Genome Sequencing Center for Infectious Disease"/>
            <person name="Wu L."/>
            <person name="Ma J."/>
        </authorList>
    </citation>
    <scope>NUCLEOTIDE SEQUENCE [LARGE SCALE GENOMIC DNA]</scope>
    <source>
        <strain evidence="2 3">JCM 13002</strain>
    </source>
</reference>
<keyword evidence="3" id="KW-1185">Reference proteome</keyword>
<evidence type="ECO:0008006" key="4">
    <source>
        <dbReference type="Google" id="ProtNLM"/>
    </source>
</evidence>
<dbReference type="Proteomes" id="UP001499987">
    <property type="component" value="Unassembled WGS sequence"/>
</dbReference>
<proteinExistence type="predicted"/>
<organism evidence="2 3">
    <name type="scientific">Kitasatospora arboriphila</name>
    <dbReference type="NCBI Taxonomy" id="258052"/>
    <lineage>
        <taxon>Bacteria</taxon>
        <taxon>Bacillati</taxon>
        <taxon>Actinomycetota</taxon>
        <taxon>Actinomycetes</taxon>
        <taxon>Kitasatosporales</taxon>
        <taxon>Streptomycetaceae</taxon>
        <taxon>Kitasatospora</taxon>
    </lineage>
</organism>
<protein>
    <recommendedName>
        <fullName evidence="4">LPXTG cell wall anchor domain-containing protein</fullName>
    </recommendedName>
</protein>
<dbReference type="EMBL" id="BAAALD010000005">
    <property type="protein sequence ID" value="GAA1072022.1"/>
    <property type="molecule type" value="Genomic_DNA"/>
</dbReference>
<evidence type="ECO:0000256" key="1">
    <source>
        <dbReference type="SAM" id="Phobius"/>
    </source>
</evidence>
<keyword evidence="1" id="KW-1133">Transmembrane helix</keyword>
<feature type="transmembrane region" description="Helical" evidence="1">
    <location>
        <begin position="9"/>
        <end position="30"/>
    </location>
</feature>
<keyword evidence="1" id="KW-0472">Membrane</keyword>
<evidence type="ECO:0000313" key="2">
    <source>
        <dbReference type="EMBL" id="GAA1072022.1"/>
    </source>
</evidence>
<dbReference type="RefSeq" id="WP_344622183.1">
    <property type="nucleotide sequence ID" value="NZ_BAAALD010000005.1"/>
</dbReference>
<feature type="transmembrane region" description="Helical" evidence="1">
    <location>
        <begin position="67"/>
        <end position="85"/>
    </location>
</feature>
<sequence length="87" mass="8360">MRAPVISRFVGNAAVTTAAAVAVGVGLPVLTGGTAAWACGDEPAPAATATAPAAPATELAQTGPSSATAFLFASGGVLLAVKRLARR</sequence>